<organism evidence="3 4">
    <name type="scientific">Halorientalis brevis</name>
    <dbReference type="NCBI Taxonomy" id="1126241"/>
    <lineage>
        <taxon>Archaea</taxon>
        <taxon>Methanobacteriati</taxon>
        <taxon>Methanobacteriota</taxon>
        <taxon>Stenosarchaea group</taxon>
        <taxon>Halobacteria</taxon>
        <taxon>Halobacteriales</taxon>
        <taxon>Haloarculaceae</taxon>
        <taxon>Halorientalis</taxon>
    </lineage>
</organism>
<gene>
    <name evidence="3" type="ORF">ACFR9U_06110</name>
</gene>
<dbReference type="InterPro" id="IPR006016">
    <property type="entry name" value="UspA"/>
</dbReference>
<comment type="similarity">
    <text evidence="1">Belongs to the universal stress protein A family.</text>
</comment>
<name>A0ABD6C9Q6_9EURY</name>
<dbReference type="Proteomes" id="UP001597119">
    <property type="component" value="Unassembled WGS sequence"/>
</dbReference>
<reference evidence="3 4" key="1">
    <citation type="journal article" date="2019" name="Int. J. Syst. Evol. Microbiol.">
        <title>The Global Catalogue of Microorganisms (GCM) 10K type strain sequencing project: providing services to taxonomists for standard genome sequencing and annotation.</title>
        <authorList>
            <consortium name="The Broad Institute Genomics Platform"/>
            <consortium name="The Broad Institute Genome Sequencing Center for Infectious Disease"/>
            <person name="Wu L."/>
            <person name="Ma J."/>
        </authorList>
    </citation>
    <scope>NUCLEOTIDE SEQUENCE [LARGE SCALE GENOMIC DNA]</scope>
    <source>
        <strain evidence="3 4">CGMCC 1.12125</strain>
    </source>
</reference>
<protein>
    <submittedName>
        <fullName evidence="3">Universal stress protein</fullName>
    </submittedName>
</protein>
<dbReference type="RefSeq" id="WP_247379483.1">
    <property type="nucleotide sequence ID" value="NZ_JALLGV010000007.1"/>
</dbReference>
<comment type="caution">
    <text evidence="3">The sequence shown here is derived from an EMBL/GenBank/DDBJ whole genome shotgun (WGS) entry which is preliminary data.</text>
</comment>
<dbReference type="InterPro" id="IPR006015">
    <property type="entry name" value="Universal_stress_UspA"/>
</dbReference>
<evidence type="ECO:0000259" key="2">
    <source>
        <dbReference type="Pfam" id="PF00582"/>
    </source>
</evidence>
<dbReference type="AlphaFoldDB" id="A0ABD6C9Q6"/>
<dbReference type="PANTHER" id="PTHR46268">
    <property type="entry name" value="STRESS RESPONSE PROTEIN NHAX"/>
    <property type="match status" value="1"/>
</dbReference>
<dbReference type="InterPro" id="IPR014729">
    <property type="entry name" value="Rossmann-like_a/b/a_fold"/>
</dbReference>
<sequence>MHDRILVAVDGSDGQPVAMAHALALSAATDATIDVLHVLDRGLSSLFSTTDADTLRERGEEFLADAETQATDADQSVETHLVEGTPHDAILEFADEHGSDLVVMGRHGPTGVRERLLGSVTDKVLRQGSVPVLTTCYDGPTDPDDVAVEKLLVPTDGSDEAEAAGPWAGDLAGRFDAPVDVVNVIDLLVDAGPFDAGGVSQEFIEKLEANGQEATDRVADRIHETDPAVSVSTTVTRGRPHQALSEYVPANDVDLVVMGSHGHSGVGESLLGSVTNRVLRLVDVPVLVVPPRK</sequence>
<feature type="domain" description="UspA" evidence="2">
    <location>
        <begin position="1"/>
        <end position="133"/>
    </location>
</feature>
<accession>A0ABD6C9Q6</accession>
<dbReference type="Pfam" id="PF00582">
    <property type="entry name" value="Usp"/>
    <property type="match status" value="2"/>
</dbReference>
<dbReference type="EMBL" id="JBHUDJ010000002">
    <property type="protein sequence ID" value="MFD1586548.1"/>
    <property type="molecule type" value="Genomic_DNA"/>
</dbReference>
<evidence type="ECO:0000313" key="3">
    <source>
        <dbReference type="EMBL" id="MFD1586548.1"/>
    </source>
</evidence>
<dbReference type="PANTHER" id="PTHR46268:SF6">
    <property type="entry name" value="UNIVERSAL STRESS PROTEIN UP12"/>
    <property type="match status" value="1"/>
</dbReference>
<dbReference type="Gene3D" id="3.40.50.620">
    <property type="entry name" value="HUPs"/>
    <property type="match status" value="2"/>
</dbReference>
<keyword evidence="4" id="KW-1185">Reference proteome</keyword>
<dbReference type="CDD" id="cd00293">
    <property type="entry name" value="USP-like"/>
    <property type="match status" value="2"/>
</dbReference>
<feature type="domain" description="UspA" evidence="2">
    <location>
        <begin position="149"/>
        <end position="290"/>
    </location>
</feature>
<proteinExistence type="inferred from homology"/>
<evidence type="ECO:0000256" key="1">
    <source>
        <dbReference type="ARBA" id="ARBA00008791"/>
    </source>
</evidence>
<dbReference type="PRINTS" id="PR01438">
    <property type="entry name" value="UNVRSLSTRESS"/>
</dbReference>
<dbReference type="SUPFAM" id="SSF52402">
    <property type="entry name" value="Adenine nucleotide alpha hydrolases-like"/>
    <property type="match status" value="2"/>
</dbReference>
<evidence type="ECO:0000313" key="4">
    <source>
        <dbReference type="Proteomes" id="UP001597119"/>
    </source>
</evidence>